<keyword evidence="1" id="KW-0812">Transmembrane</keyword>
<evidence type="ECO:0000313" key="4">
    <source>
        <dbReference type="Proteomes" id="UP000317648"/>
    </source>
</evidence>
<dbReference type="EMBL" id="CP036433">
    <property type="protein sequence ID" value="QDU93803.1"/>
    <property type="molecule type" value="Genomic_DNA"/>
</dbReference>
<dbReference type="KEGG" id="lcre:Pla8534_15860"/>
<evidence type="ECO:0000313" key="3">
    <source>
        <dbReference type="EMBL" id="QDU93803.1"/>
    </source>
</evidence>
<proteinExistence type="predicted"/>
<dbReference type="RefSeq" id="WP_145051119.1">
    <property type="nucleotide sequence ID" value="NZ_CP036433.1"/>
</dbReference>
<keyword evidence="1" id="KW-1133">Transmembrane helix</keyword>
<evidence type="ECO:0000259" key="2">
    <source>
        <dbReference type="Pfam" id="PF13828"/>
    </source>
</evidence>
<reference evidence="3 4" key="1">
    <citation type="submission" date="2019-02" db="EMBL/GenBank/DDBJ databases">
        <title>Deep-cultivation of Planctomycetes and their phenomic and genomic characterization uncovers novel biology.</title>
        <authorList>
            <person name="Wiegand S."/>
            <person name="Jogler M."/>
            <person name="Boedeker C."/>
            <person name="Pinto D."/>
            <person name="Vollmers J."/>
            <person name="Rivas-Marin E."/>
            <person name="Kohn T."/>
            <person name="Peeters S.H."/>
            <person name="Heuer A."/>
            <person name="Rast P."/>
            <person name="Oberbeckmann S."/>
            <person name="Bunk B."/>
            <person name="Jeske O."/>
            <person name="Meyerdierks A."/>
            <person name="Storesund J.E."/>
            <person name="Kallscheuer N."/>
            <person name="Luecker S."/>
            <person name="Lage O.M."/>
            <person name="Pohl T."/>
            <person name="Merkel B.J."/>
            <person name="Hornburger P."/>
            <person name="Mueller R.-W."/>
            <person name="Bruemmer F."/>
            <person name="Labrenz M."/>
            <person name="Spormann A.M."/>
            <person name="Op den Camp H."/>
            <person name="Overmann J."/>
            <person name="Amann R."/>
            <person name="Jetten M.S.M."/>
            <person name="Mascher T."/>
            <person name="Medema M.H."/>
            <person name="Devos D.P."/>
            <person name="Kaster A.-K."/>
            <person name="Ovreas L."/>
            <person name="Rohde M."/>
            <person name="Galperin M.Y."/>
            <person name="Jogler C."/>
        </authorList>
    </citation>
    <scope>NUCLEOTIDE SEQUENCE [LARGE SCALE GENOMIC DNA]</scope>
    <source>
        <strain evidence="3 4">Pla85_3_4</strain>
    </source>
</reference>
<keyword evidence="1" id="KW-0472">Membrane</keyword>
<feature type="domain" description="DUF4190" evidence="2">
    <location>
        <begin position="25"/>
        <end position="85"/>
    </location>
</feature>
<dbReference type="Proteomes" id="UP000317648">
    <property type="component" value="Chromosome"/>
</dbReference>
<name>A0A518DPQ8_9BACT</name>
<gene>
    <name evidence="3" type="ORF">Pla8534_15860</name>
</gene>
<dbReference type="AlphaFoldDB" id="A0A518DPQ8"/>
<dbReference type="OrthoDB" id="213462at2"/>
<evidence type="ECO:0000256" key="1">
    <source>
        <dbReference type="SAM" id="Phobius"/>
    </source>
</evidence>
<dbReference type="Pfam" id="PF13828">
    <property type="entry name" value="DUF4190"/>
    <property type="match status" value="1"/>
</dbReference>
<keyword evidence="4" id="KW-1185">Reference proteome</keyword>
<sequence length="100" mass="10429">MSPPPSGGGDATGGVVPYKNWPALLAYYLGIFSLFPCIGLALAIPALVLGIMGLQRRRKNPAIKGSVHAWIGIVLGGFFTLVWGAVGVLVIIALIAESNR</sequence>
<accession>A0A518DPQ8</accession>
<organism evidence="3 4">
    <name type="scientific">Lignipirellula cremea</name>
    <dbReference type="NCBI Taxonomy" id="2528010"/>
    <lineage>
        <taxon>Bacteria</taxon>
        <taxon>Pseudomonadati</taxon>
        <taxon>Planctomycetota</taxon>
        <taxon>Planctomycetia</taxon>
        <taxon>Pirellulales</taxon>
        <taxon>Pirellulaceae</taxon>
        <taxon>Lignipirellula</taxon>
    </lineage>
</organism>
<dbReference type="InterPro" id="IPR025241">
    <property type="entry name" value="DUF4190"/>
</dbReference>
<feature type="transmembrane region" description="Helical" evidence="1">
    <location>
        <begin position="70"/>
        <end position="96"/>
    </location>
</feature>
<feature type="transmembrane region" description="Helical" evidence="1">
    <location>
        <begin position="25"/>
        <end position="49"/>
    </location>
</feature>
<protein>
    <recommendedName>
        <fullName evidence="2">DUF4190 domain-containing protein</fullName>
    </recommendedName>
</protein>